<evidence type="ECO:0000313" key="1">
    <source>
        <dbReference type="EMBL" id="EXB49968.1"/>
    </source>
</evidence>
<dbReference type="CDD" id="cd09272">
    <property type="entry name" value="RNase_HI_RT_Ty1"/>
    <property type="match status" value="1"/>
</dbReference>
<evidence type="ECO:0000313" key="2">
    <source>
        <dbReference type="Proteomes" id="UP000030645"/>
    </source>
</evidence>
<protein>
    <recommendedName>
        <fullName evidence="3">RNase H type-1 domain-containing protein</fullName>
    </recommendedName>
</protein>
<dbReference type="STRING" id="981085.W9QPU8"/>
<keyword evidence="2" id="KW-1185">Reference proteome</keyword>
<organism evidence="1 2">
    <name type="scientific">Morus notabilis</name>
    <dbReference type="NCBI Taxonomy" id="981085"/>
    <lineage>
        <taxon>Eukaryota</taxon>
        <taxon>Viridiplantae</taxon>
        <taxon>Streptophyta</taxon>
        <taxon>Embryophyta</taxon>
        <taxon>Tracheophyta</taxon>
        <taxon>Spermatophyta</taxon>
        <taxon>Magnoliopsida</taxon>
        <taxon>eudicotyledons</taxon>
        <taxon>Gunneridae</taxon>
        <taxon>Pentapetalae</taxon>
        <taxon>rosids</taxon>
        <taxon>fabids</taxon>
        <taxon>Rosales</taxon>
        <taxon>Moraceae</taxon>
        <taxon>Moreae</taxon>
        <taxon>Morus</taxon>
    </lineage>
</organism>
<evidence type="ECO:0008006" key="3">
    <source>
        <dbReference type="Google" id="ProtNLM"/>
    </source>
</evidence>
<accession>W9QPU8</accession>
<proteinExistence type="predicted"/>
<name>W9QPU8_9ROSA</name>
<dbReference type="AlphaFoldDB" id="W9QPU8"/>
<reference evidence="2" key="1">
    <citation type="submission" date="2013-01" db="EMBL/GenBank/DDBJ databases">
        <title>Draft Genome Sequence of a Mulberry Tree, Morus notabilis C.K. Schneid.</title>
        <authorList>
            <person name="He N."/>
            <person name="Zhao S."/>
        </authorList>
    </citation>
    <scope>NUCLEOTIDE SEQUENCE</scope>
</reference>
<gene>
    <name evidence="1" type="ORF">L484_005305</name>
</gene>
<dbReference type="EMBL" id="KE343969">
    <property type="protein sequence ID" value="EXB49968.1"/>
    <property type="molecule type" value="Genomic_DNA"/>
</dbReference>
<dbReference type="Proteomes" id="UP000030645">
    <property type="component" value="Unassembled WGS sequence"/>
</dbReference>
<dbReference type="eggNOG" id="KOG0017">
    <property type="taxonomic scope" value="Eukaryota"/>
</dbReference>
<sequence>MLKLNVDASVPPNGSFVGVGFYQRFIRLLRAFSKQIHESFSPFVAECMAIREGLLFTRDSGLHASLVGNDLINAVAVNDALSFAAGFPISNGIRISMGGANGGSCTRASHQSNRWRPHRRVVTEYRSLANVVAEITWLMSLLKELRVEMQGRPVVWCDNLSTVQLAANPVSHARTKHVELDLYLFEKRLGGTGGTTQPQIS</sequence>